<reference evidence="3" key="1">
    <citation type="submission" date="2016-10" db="EMBL/GenBank/DDBJ databases">
        <authorList>
            <person name="Varghese N."/>
            <person name="Submissions S."/>
        </authorList>
    </citation>
    <scope>NUCLEOTIDE SEQUENCE [LARGE SCALE GENOMIC DNA]</scope>
    <source>
        <strain evidence="3">CGMCC 4.6825</strain>
    </source>
</reference>
<evidence type="ECO:0000313" key="2">
    <source>
        <dbReference type="EMBL" id="SES39044.1"/>
    </source>
</evidence>
<accession>A0A1H9WYX3</accession>
<dbReference type="EMBL" id="FOGO01000031">
    <property type="protein sequence ID" value="SES39044.1"/>
    <property type="molecule type" value="Genomic_DNA"/>
</dbReference>
<dbReference type="OrthoDB" id="3402897at2"/>
<keyword evidence="1" id="KW-1133">Transmembrane helix</keyword>
<feature type="transmembrane region" description="Helical" evidence="1">
    <location>
        <begin position="25"/>
        <end position="50"/>
    </location>
</feature>
<keyword evidence="1" id="KW-0472">Membrane</keyword>
<dbReference type="AlphaFoldDB" id="A0A1H9WYX3"/>
<dbReference type="RefSeq" id="WP_143081909.1">
    <property type="nucleotide sequence ID" value="NZ_FOGO01000031.1"/>
</dbReference>
<protein>
    <submittedName>
        <fullName evidence="2">Uncharacterized protein</fullName>
    </submittedName>
</protein>
<keyword evidence="1" id="KW-0812">Transmembrane</keyword>
<feature type="transmembrane region" description="Helical" evidence="1">
    <location>
        <begin position="234"/>
        <end position="254"/>
    </location>
</feature>
<feature type="transmembrane region" description="Helical" evidence="1">
    <location>
        <begin position="62"/>
        <end position="86"/>
    </location>
</feature>
<feature type="transmembrane region" description="Helical" evidence="1">
    <location>
        <begin position="98"/>
        <end position="129"/>
    </location>
</feature>
<feature type="transmembrane region" description="Helical" evidence="1">
    <location>
        <begin position="197"/>
        <end position="214"/>
    </location>
</feature>
<gene>
    <name evidence="2" type="ORF">SAMN05421870_1313</name>
</gene>
<feature type="transmembrane region" description="Helical" evidence="1">
    <location>
        <begin position="149"/>
        <end position="171"/>
    </location>
</feature>
<evidence type="ECO:0000256" key="1">
    <source>
        <dbReference type="SAM" id="Phobius"/>
    </source>
</evidence>
<feature type="transmembrane region" description="Helical" evidence="1">
    <location>
        <begin position="303"/>
        <end position="323"/>
    </location>
</feature>
<sequence>MKIKREGLAPAGAAPGRGWTIARRAAGLAAAGTLSLYLVVKVIWVTVALFGDGPGESDGSTAAWVMLNAVTVVMATTGIALGLALAQQWGKRLPAAPVLFFSWMGSGFLVSLLPYGIVAAVLGAVGVPLGNEDGSEAGGDGGGIPAWETVFISVGFAGMAVGLAIALPVYLRERWPHAFVGRAGDGLSGTPPRRRPLLVPVATAVLAVLWLFWASGGTLGLNTAFHARDLNSRLLLGNGALWALLGGWSLRVLAGNAGDRLPLWLPMTTGFIASGALFAWSSWKFVWAVLRPGDYEPLEHPAIAVVEHGIAMDAGIAILSLLIRVHRARAATHAAAKANRPTAG</sequence>
<organism evidence="2 3">
    <name type="scientific">Streptomyces qinglanensis</name>
    <dbReference type="NCBI Taxonomy" id="943816"/>
    <lineage>
        <taxon>Bacteria</taxon>
        <taxon>Bacillati</taxon>
        <taxon>Actinomycetota</taxon>
        <taxon>Actinomycetes</taxon>
        <taxon>Kitasatosporales</taxon>
        <taxon>Streptomycetaceae</taxon>
        <taxon>Streptomyces</taxon>
    </lineage>
</organism>
<feature type="transmembrane region" description="Helical" evidence="1">
    <location>
        <begin position="261"/>
        <end position="283"/>
    </location>
</feature>
<evidence type="ECO:0000313" key="3">
    <source>
        <dbReference type="Proteomes" id="UP000182841"/>
    </source>
</evidence>
<name>A0A1H9WYX3_9ACTN</name>
<keyword evidence="3" id="KW-1185">Reference proteome</keyword>
<dbReference type="Proteomes" id="UP000182841">
    <property type="component" value="Unassembled WGS sequence"/>
</dbReference>
<proteinExistence type="predicted"/>